<dbReference type="AlphaFoldDB" id="A0A7C3G8D4"/>
<dbReference type="Gene3D" id="3.40.50.150">
    <property type="entry name" value="Vaccinia Virus protein VP39"/>
    <property type="match status" value="1"/>
</dbReference>
<organism evidence="1">
    <name type="scientific">Hellea balneolensis</name>
    <dbReference type="NCBI Taxonomy" id="287478"/>
    <lineage>
        <taxon>Bacteria</taxon>
        <taxon>Pseudomonadati</taxon>
        <taxon>Pseudomonadota</taxon>
        <taxon>Alphaproteobacteria</taxon>
        <taxon>Maricaulales</taxon>
        <taxon>Robiginitomaculaceae</taxon>
        <taxon>Hellea</taxon>
    </lineage>
</organism>
<dbReference type="GO" id="GO:0008168">
    <property type="term" value="F:methyltransferase activity"/>
    <property type="evidence" value="ECO:0007669"/>
    <property type="project" value="UniProtKB-KW"/>
</dbReference>
<dbReference type="GO" id="GO:0032259">
    <property type="term" value="P:methylation"/>
    <property type="evidence" value="ECO:0007669"/>
    <property type="project" value="UniProtKB-KW"/>
</dbReference>
<dbReference type="Pfam" id="PF01135">
    <property type="entry name" value="PCMT"/>
    <property type="match status" value="1"/>
</dbReference>
<feature type="non-terminal residue" evidence="1">
    <location>
        <position position="1"/>
    </location>
</feature>
<dbReference type="SUPFAM" id="SSF53335">
    <property type="entry name" value="S-adenosyl-L-methionine-dependent methyltransferases"/>
    <property type="match status" value="1"/>
</dbReference>
<proteinExistence type="predicted"/>
<dbReference type="InterPro" id="IPR029063">
    <property type="entry name" value="SAM-dependent_MTases_sf"/>
</dbReference>
<dbReference type="EMBL" id="DRMN01000166">
    <property type="protein sequence ID" value="HFB54772.1"/>
    <property type="molecule type" value="Genomic_DNA"/>
</dbReference>
<reference evidence="1" key="1">
    <citation type="journal article" date="2020" name="mSystems">
        <title>Genome- and Community-Level Interaction Insights into Carbon Utilization and Element Cycling Functions of Hydrothermarchaeota in Hydrothermal Sediment.</title>
        <authorList>
            <person name="Zhou Z."/>
            <person name="Liu Y."/>
            <person name="Xu W."/>
            <person name="Pan J."/>
            <person name="Luo Z.H."/>
            <person name="Li M."/>
        </authorList>
    </citation>
    <scope>NUCLEOTIDE SEQUENCE [LARGE SCALE GENOMIC DNA]</scope>
    <source>
        <strain evidence="1">HyVt-489</strain>
    </source>
</reference>
<sequence>SSDLKDDAARKPDEVLQFAGIAPGMNVVEIEAGTGYYTEIMSRIVGEDGKITMVNPQVFDTFFAPDTFDKRLGADGKRLGNVVHSRTMFDKLDIADASADMVTWVLGPHELWLKDKEGNLTLGAPDVVYSEIFRVLKPGGVFLAIDHKAPEGAPETTGGDTHRIDENAVRARAVAAGFKQIAASDALANDTDDHTLLVFDPKVRRKTDRFIHLYQKPAQ</sequence>
<name>A0A7C3G8D4_9PROT</name>
<dbReference type="Proteomes" id="UP000886042">
    <property type="component" value="Unassembled WGS sequence"/>
</dbReference>
<keyword evidence="1" id="KW-0489">Methyltransferase</keyword>
<accession>A0A7C3G8D4</accession>
<protein>
    <submittedName>
        <fullName evidence="1">Methyltransferase domain-containing protein</fullName>
    </submittedName>
</protein>
<gene>
    <name evidence="1" type="ORF">ENJ46_02520</name>
</gene>
<keyword evidence="1" id="KW-0808">Transferase</keyword>
<evidence type="ECO:0000313" key="1">
    <source>
        <dbReference type="EMBL" id="HFB54772.1"/>
    </source>
</evidence>
<comment type="caution">
    <text evidence="1">The sequence shown here is derived from an EMBL/GenBank/DDBJ whole genome shotgun (WGS) entry which is preliminary data.</text>
</comment>